<evidence type="ECO:0000313" key="2">
    <source>
        <dbReference type="Proteomes" id="UP000261875"/>
    </source>
</evidence>
<geneLocation type="plasmid" evidence="2">
    <name>p5d_fsymbiotica-3</name>
</geneLocation>
<keyword evidence="1" id="KW-0614">Plasmid</keyword>
<name>A0A2Y9CKL6_9GAMM</name>
<reference evidence="1 2" key="1">
    <citation type="submission" date="2017-05" db="EMBL/GenBank/DDBJ databases">
        <title>Genome sequence of Candidatus Fukatsuia symbiotica and Candidatus Hamiltonella defensa from Acyrthosiphon pisum strain 5D.</title>
        <authorList>
            <person name="Patel V.A."/>
            <person name="Chevignon G."/>
            <person name="Russell J.A."/>
            <person name="Oliver K.M."/>
        </authorList>
    </citation>
    <scope>NUCLEOTIDE SEQUENCE [LARGE SCALE GENOMIC DNA]</scope>
    <source>
        <strain evidence="1 2">5D</strain>
        <plasmid evidence="2">p5d_fsymbiotica-3</plasmid>
    </source>
</reference>
<gene>
    <name evidence="1" type="ORF">CCS41_15140</name>
</gene>
<sequence>MKLIIKPIKFRGNSLDELRTFPDAARREAGYQLDQVQHGRNPDDWKPIKSIGTGVCEIRVRDTAGAFRIIYIAKLKNTVYVLHCFQKKTQKTSPQAISLATQRLKDLLKEQPQ</sequence>
<proteinExistence type="predicted"/>
<evidence type="ECO:0000313" key="1">
    <source>
        <dbReference type="EMBL" id="AWK15730.1"/>
    </source>
</evidence>
<dbReference type="InterPro" id="IPR009241">
    <property type="entry name" value="HigB-like"/>
</dbReference>
<organism evidence="1 2">
    <name type="scientific">Candidatus Fukatsuia symbiotica</name>
    <dbReference type="NCBI Taxonomy" id="1878942"/>
    <lineage>
        <taxon>Bacteria</taxon>
        <taxon>Pseudomonadati</taxon>
        <taxon>Pseudomonadota</taxon>
        <taxon>Gammaproteobacteria</taxon>
        <taxon>Enterobacterales</taxon>
        <taxon>Yersiniaceae</taxon>
        <taxon>Candidatus Fukatsuia</taxon>
    </lineage>
</organism>
<evidence type="ECO:0008006" key="3">
    <source>
        <dbReference type="Google" id="ProtNLM"/>
    </source>
</evidence>
<protein>
    <recommendedName>
        <fullName evidence="3">Addiction module toxin RelE</fullName>
    </recommendedName>
</protein>
<dbReference type="RefSeq" id="WP_119798016.1">
    <property type="nucleotide sequence ID" value="NZ_CP021662.1"/>
</dbReference>
<dbReference type="Pfam" id="PF05973">
    <property type="entry name" value="Gp49"/>
    <property type="match status" value="1"/>
</dbReference>
<dbReference type="OrthoDB" id="9797093at2"/>
<dbReference type="EMBL" id="CP021662">
    <property type="protein sequence ID" value="AWK15730.1"/>
    <property type="molecule type" value="Genomic_DNA"/>
</dbReference>
<dbReference type="Proteomes" id="UP000261875">
    <property type="component" value="Plasmid p5D_Fsymbiotica-3"/>
</dbReference>
<accession>A0A2Y9CKL6</accession>
<keyword evidence="2" id="KW-1185">Reference proteome</keyword>
<dbReference type="KEGG" id="fsm:CCS41_15140"/>
<dbReference type="AlphaFoldDB" id="A0A2Y9CKL6"/>